<proteinExistence type="predicted"/>
<dbReference type="AlphaFoldDB" id="A0A1A8NQG3"/>
<gene>
    <name evidence="1" type="primary">Nfu_g_1_012021</name>
</gene>
<protein>
    <submittedName>
        <fullName evidence="1">Uncharacterized protein</fullName>
    </submittedName>
</protein>
<sequence length="47" mass="5520">MNTNILGNVEESVFSDTNIFISISFLRLMRTMRDEKLFHVQHAYATE</sequence>
<dbReference type="EMBL" id="HAEI01000269">
    <property type="protein sequence ID" value="SBR70967.1"/>
    <property type="molecule type" value="Transcribed_RNA"/>
</dbReference>
<organism evidence="1">
    <name type="scientific">Nothobranchius rachovii</name>
    <name type="common">bluefin notho</name>
    <dbReference type="NCBI Taxonomy" id="451742"/>
    <lineage>
        <taxon>Eukaryota</taxon>
        <taxon>Metazoa</taxon>
        <taxon>Chordata</taxon>
        <taxon>Craniata</taxon>
        <taxon>Vertebrata</taxon>
        <taxon>Euteleostomi</taxon>
        <taxon>Actinopterygii</taxon>
        <taxon>Neopterygii</taxon>
        <taxon>Teleostei</taxon>
        <taxon>Neoteleostei</taxon>
        <taxon>Acanthomorphata</taxon>
        <taxon>Ovalentaria</taxon>
        <taxon>Atherinomorphae</taxon>
        <taxon>Cyprinodontiformes</taxon>
        <taxon>Nothobranchiidae</taxon>
        <taxon>Nothobranchius</taxon>
    </lineage>
</organism>
<reference evidence="1" key="2">
    <citation type="submission" date="2016-06" db="EMBL/GenBank/DDBJ databases">
        <title>The genome of a short-lived fish provides insights into sex chromosome evolution and the genetic control of aging.</title>
        <authorList>
            <person name="Reichwald K."/>
            <person name="Felder M."/>
            <person name="Petzold A."/>
            <person name="Koch P."/>
            <person name="Groth M."/>
            <person name="Platzer M."/>
        </authorList>
    </citation>
    <scope>NUCLEOTIDE SEQUENCE</scope>
    <source>
        <tissue evidence="1">Brain</tissue>
    </source>
</reference>
<evidence type="ECO:0000313" key="1">
    <source>
        <dbReference type="EMBL" id="SBR70967.1"/>
    </source>
</evidence>
<accession>A0A1A8NQG3</accession>
<reference evidence="1" key="1">
    <citation type="submission" date="2016-05" db="EMBL/GenBank/DDBJ databases">
        <authorList>
            <person name="Lavstsen T."/>
            <person name="Jespersen J.S."/>
        </authorList>
    </citation>
    <scope>NUCLEOTIDE SEQUENCE</scope>
    <source>
        <tissue evidence="1">Brain</tissue>
    </source>
</reference>
<feature type="non-terminal residue" evidence="1">
    <location>
        <position position="47"/>
    </location>
</feature>
<name>A0A1A8NQG3_9TELE</name>